<dbReference type="EMBL" id="CP018799">
    <property type="protein sequence ID" value="ATX79841.1"/>
    <property type="molecule type" value="Genomic_DNA"/>
</dbReference>
<organism evidence="1 2">
    <name type="scientific">Mariprofundus aestuarium</name>
    <dbReference type="NCBI Taxonomy" id="1921086"/>
    <lineage>
        <taxon>Bacteria</taxon>
        <taxon>Pseudomonadati</taxon>
        <taxon>Pseudomonadota</taxon>
        <taxon>Candidatius Mariprofundia</taxon>
        <taxon>Mariprofundales</taxon>
        <taxon>Mariprofundaceae</taxon>
        <taxon>Mariprofundus</taxon>
    </lineage>
</organism>
<proteinExistence type="predicted"/>
<gene>
    <name evidence="1" type="ORF">Ga0123461_1427</name>
</gene>
<dbReference type="OrthoDB" id="5293347at2"/>
<dbReference type="AlphaFoldDB" id="A0A2K8L1X9"/>
<evidence type="ECO:0000313" key="1">
    <source>
        <dbReference type="EMBL" id="ATX79841.1"/>
    </source>
</evidence>
<protein>
    <submittedName>
        <fullName evidence="1">Uncharacterized protein</fullName>
    </submittedName>
</protein>
<evidence type="ECO:0000313" key="2">
    <source>
        <dbReference type="Proteomes" id="UP000231701"/>
    </source>
</evidence>
<keyword evidence="2" id="KW-1185">Reference proteome</keyword>
<name>A0A2K8L1X9_MARES</name>
<accession>A0A2K8L1X9</accession>
<sequence length="228" mass="25426">MIIRLALIAALIAAIGWGRSNTPSQQELLPLTTSPWSENHALWSRAWAGPVPAFSADMAVLNIFNIYAQATATPAENRAPWWSALKYQLRLGQSMDPYFRDIYRLTEGLLAYEAQEMREAIEILGMSEPYLNSSDPLLVAAFIAHQELKNDQLALSLAKRAANQPDSSPLVIGFTSNIIQGQSGCRAALAFLNSRLDSVPEKYQQGIVRRIRKLQREELCRKEIQGSL</sequence>
<reference evidence="1 2" key="1">
    <citation type="submission" date="2016-12" db="EMBL/GenBank/DDBJ databases">
        <title>Isolation and genomic insights into novel planktonic Zetaproteobacteria from stratified waters of the Chesapeake Bay.</title>
        <authorList>
            <person name="McAllister S.M."/>
            <person name="Kato S."/>
            <person name="Chan C.S."/>
            <person name="Chiu B.K."/>
            <person name="Field E.K."/>
        </authorList>
    </citation>
    <scope>NUCLEOTIDE SEQUENCE [LARGE SCALE GENOMIC DNA]</scope>
    <source>
        <strain evidence="1 2">CP-5</strain>
    </source>
</reference>
<dbReference type="RefSeq" id="WP_100277684.1">
    <property type="nucleotide sequence ID" value="NZ_CP018799.1"/>
</dbReference>
<dbReference type="KEGG" id="maes:Ga0123461_1427"/>
<dbReference type="Proteomes" id="UP000231701">
    <property type="component" value="Chromosome"/>
</dbReference>